<gene>
    <name evidence="1" type="ORF">GBAR_LOCUS14756</name>
</gene>
<evidence type="ECO:0000313" key="1">
    <source>
        <dbReference type="EMBL" id="CAI8025573.1"/>
    </source>
</evidence>
<proteinExistence type="predicted"/>
<dbReference type="AlphaFoldDB" id="A0AA35S8T0"/>
<sequence length="65" mass="7347">MSVPVQSVILATSTRGLPYLSTWTRETAPPLRELQVRQLHRSLPHRTVVSAALPTPSHFSRNKWS</sequence>
<comment type="caution">
    <text evidence="1">The sequence shown here is derived from an EMBL/GenBank/DDBJ whole genome shotgun (WGS) entry which is preliminary data.</text>
</comment>
<dbReference type="EMBL" id="CASHTH010002164">
    <property type="protein sequence ID" value="CAI8025573.1"/>
    <property type="molecule type" value="Genomic_DNA"/>
</dbReference>
<accession>A0AA35S8T0</accession>
<name>A0AA35S8T0_GEOBA</name>
<dbReference type="Proteomes" id="UP001174909">
    <property type="component" value="Unassembled WGS sequence"/>
</dbReference>
<keyword evidence="2" id="KW-1185">Reference proteome</keyword>
<protein>
    <submittedName>
        <fullName evidence="1">Uncharacterized protein</fullName>
    </submittedName>
</protein>
<reference evidence="1" key="1">
    <citation type="submission" date="2023-03" db="EMBL/GenBank/DDBJ databases">
        <authorList>
            <person name="Steffen K."/>
            <person name="Cardenas P."/>
        </authorList>
    </citation>
    <scope>NUCLEOTIDE SEQUENCE</scope>
</reference>
<organism evidence="1 2">
    <name type="scientific">Geodia barretti</name>
    <name type="common">Barrett's horny sponge</name>
    <dbReference type="NCBI Taxonomy" id="519541"/>
    <lineage>
        <taxon>Eukaryota</taxon>
        <taxon>Metazoa</taxon>
        <taxon>Porifera</taxon>
        <taxon>Demospongiae</taxon>
        <taxon>Heteroscleromorpha</taxon>
        <taxon>Tetractinellida</taxon>
        <taxon>Astrophorina</taxon>
        <taxon>Geodiidae</taxon>
        <taxon>Geodia</taxon>
    </lineage>
</organism>
<evidence type="ECO:0000313" key="2">
    <source>
        <dbReference type="Proteomes" id="UP001174909"/>
    </source>
</evidence>